<dbReference type="GO" id="GO:0003700">
    <property type="term" value="F:DNA-binding transcription factor activity"/>
    <property type="evidence" value="ECO:0007669"/>
    <property type="project" value="TreeGrafter"/>
</dbReference>
<accession>A0A1Q5PUF6</accession>
<keyword evidence="1 2" id="KW-0238">DNA-binding</keyword>
<dbReference type="EMBL" id="MQVS01000009">
    <property type="protein sequence ID" value="OKL51223.1"/>
    <property type="molecule type" value="Genomic_DNA"/>
</dbReference>
<dbReference type="Gene3D" id="1.10.357.10">
    <property type="entry name" value="Tetracycline Repressor, domain 2"/>
    <property type="match status" value="1"/>
</dbReference>
<evidence type="ECO:0000256" key="1">
    <source>
        <dbReference type="ARBA" id="ARBA00023125"/>
    </source>
</evidence>
<protein>
    <recommendedName>
        <fullName evidence="3">HTH tetR-type domain-containing protein</fullName>
    </recommendedName>
</protein>
<dbReference type="PANTHER" id="PTHR30055:SF226">
    <property type="entry name" value="HTH-TYPE TRANSCRIPTIONAL REGULATOR PKSA"/>
    <property type="match status" value="1"/>
</dbReference>
<evidence type="ECO:0000313" key="4">
    <source>
        <dbReference type="EMBL" id="OKL51223.1"/>
    </source>
</evidence>
<dbReference type="InterPro" id="IPR009057">
    <property type="entry name" value="Homeodomain-like_sf"/>
</dbReference>
<dbReference type="InterPro" id="IPR050109">
    <property type="entry name" value="HTH-type_TetR-like_transc_reg"/>
</dbReference>
<dbReference type="AlphaFoldDB" id="A0A1Q5PUF6"/>
<dbReference type="PANTHER" id="PTHR30055">
    <property type="entry name" value="HTH-TYPE TRANSCRIPTIONAL REGULATOR RUTR"/>
    <property type="match status" value="1"/>
</dbReference>
<dbReference type="GO" id="GO:0000976">
    <property type="term" value="F:transcription cis-regulatory region binding"/>
    <property type="evidence" value="ECO:0007669"/>
    <property type="project" value="TreeGrafter"/>
</dbReference>
<dbReference type="RefSeq" id="WP_073825497.1">
    <property type="nucleotide sequence ID" value="NZ_MQVS01000009.1"/>
</dbReference>
<organism evidence="4 5">
    <name type="scientific">Buchananella hordeovulneris</name>
    <dbReference type="NCBI Taxonomy" id="52770"/>
    <lineage>
        <taxon>Bacteria</taxon>
        <taxon>Bacillati</taxon>
        <taxon>Actinomycetota</taxon>
        <taxon>Actinomycetes</taxon>
        <taxon>Actinomycetales</taxon>
        <taxon>Actinomycetaceae</taxon>
        <taxon>Buchananella</taxon>
    </lineage>
</organism>
<dbReference type="Proteomes" id="UP000185612">
    <property type="component" value="Unassembled WGS sequence"/>
</dbReference>
<dbReference type="OrthoDB" id="4709704at2"/>
<feature type="DNA-binding region" description="H-T-H motif" evidence="2">
    <location>
        <begin position="37"/>
        <end position="56"/>
    </location>
</feature>
<reference evidence="5" key="1">
    <citation type="submission" date="2016-12" db="EMBL/GenBank/DDBJ databases">
        <authorList>
            <person name="Meng X."/>
        </authorList>
    </citation>
    <scope>NUCLEOTIDE SEQUENCE [LARGE SCALE GENOMIC DNA]</scope>
    <source>
        <strain evidence="5">DSM 20732</strain>
    </source>
</reference>
<sequence length="195" mass="20162">MPKIDAATVKEHRQSMSTKLLDAAEELLLTAGPHALTAAAVAGAVGIARNSVYRYVDSMDTLRGQVVARYLPTWTAAVTAAVAQASTPRARLLAYVHANLSQAADSGHGALIQLARGLPAAALAPVAAAHAALARLLGEQCQALDPTGAKLTAQFVQAILEIGFSELDAGAPLAQIQHRCTQAVAALVDARQDTN</sequence>
<dbReference type="SUPFAM" id="SSF46689">
    <property type="entry name" value="Homeodomain-like"/>
    <property type="match status" value="1"/>
</dbReference>
<evidence type="ECO:0000256" key="2">
    <source>
        <dbReference type="PROSITE-ProRule" id="PRU00335"/>
    </source>
</evidence>
<proteinExistence type="predicted"/>
<feature type="domain" description="HTH tetR-type" evidence="3">
    <location>
        <begin position="14"/>
        <end position="74"/>
    </location>
</feature>
<gene>
    <name evidence="4" type="ORF">BSZ40_08780</name>
</gene>
<evidence type="ECO:0000313" key="5">
    <source>
        <dbReference type="Proteomes" id="UP000185612"/>
    </source>
</evidence>
<dbReference type="Pfam" id="PF00440">
    <property type="entry name" value="TetR_N"/>
    <property type="match status" value="1"/>
</dbReference>
<keyword evidence="5" id="KW-1185">Reference proteome</keyword>
<comment type="caution">
    <text evidence="4">The sequence shown here is derived from an EMBL/GenBank/DDBJ whole genome shotgun (WGS) entry which is preliminary data.</text>
</comment>
<dbReference type="Gene3D" id="1.10.10.60">
    <property type="entry name" value="Homeodomain-like"/>
    <property type="match status" value="1"/>
</dbReference>
<dbReference type="InterPro" id="IPR001647">
    <property type="entry name" value="HTH_TetR"/>
</dbReference>
<evidence type="ECO:0000259" key="3">
    <source>
        <dbReference type="PROSITE" id="PS50977"/>
    </source>
</evidence>
<name>A0A1Q5PUF6_9ACTO</name>
<dbReference type="InParanoid" id="A0A1Q5PUF6"/>
<dbReference type="PROSITE" id="PS50977">
    <property type="entry name" value="HTH_TETR_2"/>
    <property type="match status" value="1"/>
</dbReference>
<dbReference type="STRING" id="52770.BSZ40_08780"/>